<dbReference type="KEGG" id="fmr:Fuma_02833"/>
<dbReference type="Proteomes" id="UP000187735">
    <property type="component" value="Chromosome"/>
</dbReference>
<dbReference type="RefSeq" id="WP_145944170.1">
    <property type="nucleotide sequence ID" value="NZ_CP017641.1"/>
</dbReference>
<dbReference type="Gene3D" id="3.90.1150.10">
    <property type="entry name" value="Aspartate Aminotransferase, domain 1"/>
    <property type="match status" value="1"/>
</dbReference>
<protein>
    <recommendedName>
        <fullName evidence="3">Aminotransferase class V domain-containing protein</fullName>
    </recommendedName>
</protein>
<dbReference type="Gene3D" id="3.40.640.10">
    <property type="entry name" value="Type I PLP-dependent aspartate aminotransferase-like (Major domain)"/>
    <property type="match status" value="1"/>
</dbReference>
<organism evidence="1 2">
    <name type="scientific">Fuerstiella marisgermanici</name>
    <dbReference type="NCBI Taxonomy" id="1891926"/>
    <lineage>
        <taxon>Bacteria</taxon>
        <taxon>Pseudomonadati</taxon>
        <taxon>Planctomycetota</taxon>
        <taxon>Planctomycetia</taxon>
        <taxon>Planctomycetales</taxon>
        <taxon>Planctomycetaceae</taxon>
        <taxon>Fuerstiella</taxon>
    </lineage>
</organism>
<accession>A0A1P8WGM3</accession>
<dbReference type="SUPFAM" id="SSF53383">
    <property type="entry name" value="PLP-dependent transferases"/>
    <property type="match status" value="1"/>
</dbReference>
<gene>
    <name evidence="1" type="ORF">Fuma_02833</name>
</gene>
<dbReference type="EMBL" id="CP017641">
    <property type="protein sequence ID" value="APZ93216.1"/>
    <property type="molecule type" value="Genomic_DNA"/>
</dbReference>
<evidence type="ECO:0000313" key="1">
    <source>
        <dbReference type="EMBL" id="APZ93216.1"/>
    </source>
</evidence>
<keyword evidence="2" id="KW-1185">Reference proteome</keyword>
<proteinExistence type="predicted"/>
<dbReference type="InterPro" id="IPR015421">
    <property type="entry name" value="PyrdxlP-dep_Trfase_major"/>
</dbReference>
<dbReference type="STRING" id="1891926.Fuma_02833"/>
<dbReference type="InterPro" id="IPR015424">
    <property type="entry name" value="PyrdxlP-dep_Trfase"/>
</dbReference>
<sequence length="432" mass="48887">MSTMLYLDTARLGQMSPTALKMQCDFVRLMAEDPSSLYTEQFLFEGVTATPEIPQRFPELTRWPGIEGLKQQLRQTFAENTTSDTKVLLASRTTSLMQSGIRSLVAAGRRHLLLTDLTWPPYRKWIQSFARLRRIRLSLLPLRKRIWQQGFTADDVAREILKYVRRNRSDSLFLPAVTHTGIRLPLPTILRSLSDSSTNVRTVIDASQAYGHINTGDWTHLADFTFGGCHKWVRSYLPLGVGFARQRDGTRFRKELSRDPLFQFCDATALGKGPMETVNVTPLLTAQGAVTDLVSRSSRPRSGNEACECRTRLKRCPGWRILTLPRCLRSNIILIQSAELSIRRFPKHRLRQLLAEHRISATTYGNGVVRISIPDSNPDTHRTIPHLVTARLSRLKGRTQPRVSTNAAEAAICCQEHDSQTPVEMPSSLIRS</sequence>
<dbReference type="InterPro" id="IPR015422">
    <property type="entry name" value="PyrdxlP-dep_Trfase_small"/>
</dbReference>
<dbReference type="OrthoDB" id="241764at2"/>
<reference evidence="1 2" key="1">
    <citation type="journal article" date="2016" name="Front. Microbiol.">
        <title>Fuerstia marisgermanicae gen. nov., sp. nov., an Unusual Member of the Phylum Planctomycetes from the German Wadden Sea.</title>
        <authorList>
            <person name="Kohn T."/>
            <person name="Heuer A."/>
            <person name="Jogler M."/>
            <person name="Vollmers J."/>
            <person name="Boedeker C."/>
            <person name="Bunk B."/>
            <person name="Rast P."/>
            <person name="Borchert D."/>
            <person name="Glockner I."/>
            <person name="Freese H.M."/>
            <person name="Klenk H.P."/>
            <person name="Overmann J."/>
            <person name="Kaster A.K."/>
            <person name="Rohde M."/>
            <person name="Wiegand S."/>
            <person name="Jogler C."/>
        </authorList>
    </citation>
    <scope>NUCLEOTIDE SEQUENCE [LARGE SCALE GENOMIC DNA]</scope>
    <source>
        <strain evidence="1 2">NH11</strain>
    </source>
</reference>
<evidence type="ECO:0008006" key="3">
    <source>
        <dbReference type="Google" id="ProtNLM"/>
    </source>
</evidence>
<evidence type="ECO:0000313" key="2">
    <source>
        <dbReference type="Proteomes" id="UP000187735"/>
    </source>
</evidence>
<name>A0A1P8WGM3_9PLAN</name>
<dbReference type="AlphaFoldDB" id="A0A1P8WGM3"/>